<accession>A0A238FKS5</accession>
<gene>
    <name evidence="2" type="ORF">BQ2448_6287</name>
</gene>
<sequence>MRPICAVLVVAFMASSAVAKAAYGLGDPKTDYVVSFEVGKNGDFNSTGAFCNAHRVTCIATNIRAKSHHSINCQALGNVNETQGELDWYWATRPSPILLARSAEDCGARTKRPKETEVELILHLLAAIRNCYGHDCEHIVCASPFTPFRMLDAPFTTTLSLRPFTYHSPAQATGRTTTGRRTVRVL</sequence>
<evidence type="ECO:0000313" key="3">
    <source>
        <dbReference type="Proteomes" id="UP000198372"/>
    </source>
</evidence>
<dbReference type="Proteomes" id="UP000198372">
    <property type="component" value="Unassembled WGS sequence"/>
</dbReference>
<organism evidence="2 3">
    <name type="scientific">Microbotryum intermedium</name>
    <dbReference type="NCBI Taxonomy" id="269621"/>
    <lineage>
        <taxon>Eukaryota</taxon>
        <taxon>Fungi</taxon>
        <taxon>Dikarya</taxon>
        <taxon>Basidiomycota</taxon>
        <taxon>Pucciniomycotina</taxon>
        <taxon>Microbotryomycetes</taxon>
        <taxon>Microbotryales</taxon>
        <taxon>Microbotryaceae</taxon>
        <taxon>Microbotryum</taxon>
    </lineage>
</organism>
<dbReference type="EMBL" id="FMSP01000019">
    <property type="protein sequence ID" value="SCV73857.1"/>
    <property type="molecule type" value="Genomic_DNA"/>
</dbReference>
<proteinExistence type="predicted"/>
<protein>
    <submittedName>
        <fullName evidence="2">BQ2448_6287 protein</fullName>
    </submittedName>
</protein>
<keyword evidence="3" id="KW-1185">Reference proteome</keyword>
<reference evidence="3" key="1">
    <citation type="submission" date="2016-09" db="EMBL/GenBank/DDBJ databases">
        <authorList>
            <person name="Jeantristanb JTB J.-T."/>
            <person name="Ricardo R."/>
        </authorList>
    </citation>
    <scope>NUCLEOTIDE SEQUENCE [LARGE SCALE GENOMIC DNA]</scope>
</reference>
<feature type="chain" id="PRO_5012624531" evidence="1">
    <location>
        <begin position="20"/>
        <end position="186"/>
    </location>
</feature>
<dbReference type="AlphaFoldDB" id="A0A238FKS5"/>
<name>A0A238FKS5_9BASI</name>
<feature type="signal peptide" evidence="1">
    <location>
        <begin position="1"/>
        <end position="19"/>
    </location>
</feature>
<evidence type="ECO:0000256" key="1">
    <source>
        <dbReference type="SAM" id="SignalP"/>
    </source>
</evidence>
<evidence type="ECO:0000313" key="2">
    <source>
        <dbReference type="EMBL" id="SCV73857.1"/>
    </source>
</evidence>
<keyword evidence="1" id="KW-0732">Signal</keyword>